<protein>
    <submittedName>
        <fullName evidence="3">MlaD family protein</fullName>
    </submittedName>
</protein>
<keyword evidence="1" id="KW-1133">Transmembrane helix</keyword>
<name>A0ABT4VEY7_9HELI</name>
<dbReference type="RefSeq" id="WP_271021599.1">
    <property type="nucleotide sequence ID" value="NZ_JAQHXR010000003.1"/>
</dbReference>
<organism evidence="3 4">
    <name type="scientific">Helicobacter ibis</name>
    <dbReference type="NCBI Taxonomy" id="2962633"/>
    <lineage>
        <taxon>Bacteria</taxon>
        <taxon>Pseudomonadati</taxon>
        <taxon>Campylobacterota</taxon>
        <taxon>Epsilonproteobacteria</taxon>
        <taxon>Campylobacterales</taxon>
        <taxon>Helicobacteraceae</taxon>
        <taxon>Helicobacter</taxon>
    </lineage>
</organism>
<dbReference type="PANTHER" id="PTHR36698">
    <property type="entry name" value="BLL5892 PROTEIN"/>
    <property type="match status" value="1"/>
</dbReference>
<dbReference type="Pfam" id="PF02470">
    <property type="entry name" value="MlaD"/>
    <property type="match status" value="1"/>
</dbReference>
<keyword evidence="4" id="KW-1185">Reference proteome</keyword>
<dbReference type="EMBL" id="JAQHXR010000003">
    <property type="protein sequence ID" value="MDA3969263.1"/>
    <property type="molecule type" value="Genomic_DNA"/>
</dbReference>
<reference evidence="3 4" key="1">
    <citation type="submission" date="2023-01" db="EMBL/GenBank/DDBJ databases">
        <title>Description of Helicobacter ibis sp. nov. isolated from faecal droppings of black-faced ibis (Theristicus melanopis).</title>
        <authorList>
            <person name="Lopez-Cantillo M."/>
            <person name="Vidal-Veuthey B."/>
            <person name="Mella A."/>
            <person name="De La Haba R."/>
            <person name="Collado L."/>
        </authorList>
    </citation>
    <scope>NUCLEOTIDE SEQUENCE [LARGE SCALE GENOMIC DNA]</scope>
    <source>
        <strain evidence="3 4">A82</strain>
    </source>
</reference>
<dbReference type="PANTHER" id="PTHR36698:SF2">
    <property type="entry name" value="MCE_MLAD DOMAIN-CONTAINING PROTEIN"/>
    <property type="match status" value="1"/>
</dbReference>
<keyword evidence="1" id="KW-0812">Transmembrane</keyword>
<dbReference type="InterPro" id="IPR003399">
    <property type="entry name" value="Mce/MlaD"/>
</dbReference>
<evidence type="ECO:0000313" key="4">
    <source>
        <dbReference type="Proteomes" id="UP001210261"/>
    </source>
</evidence>
<accession>A0ABT4VEY7</accession>
<sequence length="267" mass="30861">MEARLNHVLIGVFFVLSLFALAYFVYWIGRYDRNISKYNEYYVYNTELPKGIRSETQVRFLGIPVGFVKSYKLIDDNVEMVIWIKKDINIKKGAKILVDSQGLTSGNFLSLIQGNEGDFTQGEKAVLGFEENWVDRVGNKVEKAMEQLETSLYKVNMLLNDKNLQNIESSLENFAKFSQHLDKTLLNIESEILKFGNTREVFEESIKNGDYNLREMITPLIFDLQQSAKRFDSILQSTQSITNEIESSPYDFIFGIKTNKLGPREER</sequence>
<evidence type="ECO:0000259" key="2">
    <source>
        <dbReference type="Pfam" id="PF02470"/>
    </source>
</evidence>
<gene>
    <name evidence="3" type="ORF">PF021_06180</name>
</gene>
<evidence type="ECO:0000313" key="3">
    <source>
        <dbReference type="EMBL" id="MDA3969263.1"/>
    </source>
</evidence>
<comment type="caution">
    <text evidence="3">The sequence shown here is derived from an EMBL/GenBank/DDBJ whole genome shotgun (WGS) entry which is preliminary data.</text>
</comment>
<feature type="domain" description="Mce/MlaD" evidence="2">
    <location>
        <begin position="38"/>
        <end position="114"/>
    </location>
</feature>
<feature type="transmembrane region" description="Helical" evidence="1">
    <location>
        <begin position="6"/>
        <end position="28"/>
    </location>
</feature>
<evidence type="ECO:0000256" key="1">
    <source>
        <dbReference type="SAM" id="Phobius"/>
    </source>
</evidence>
<keyword evidence="1" id="KW-0472">Membrane</keyword>
<proteinExistence type="predicted"/>
<dbReference type="Proteomes" id="UP001210261">
    <property type="component" value="Unassembled WGS sequence"/>
</dbReference>